<feature type="chain" id="PRO_5043269363" evidence="11">
    <location>
        <begin position="24"/>
        <end position="1807"/>
    </location>
</feature>
<evidence type="ECO:0000256" key="1">
    <source>
        <dbReference type="ARBA" id="ARBA00004429"/>
    </source>
</evidence>
<dbReference type="FunFam" id="2.40.420.20:FF:000001">
    <property type="entry name" value="Efflux RND transporter periplasmic adaptor subunit"/>
    <property type="match status" value="1"/>
</dbReference>
<dbReference type="FunFam" id="3.30.70.1430:FF:000001">
    <property type="entry name" value="Efflux pump membrane transporter"/>
    <property type="match status" value="1"/>
</dbReference>
<dbReference type="InterPro" id="IPR058627">
    <property type="entry name" value="MdtA-like_C"/>
</dbReference>
<feature type="transmembrane region" description="Helical" evidence="10">
    <location>
        <begin position="710"/>
        <end position="729"/>
    </location>
</feature>
<dbReference type="Gene3D" id="3.30.70.1430">
    <property type="entry name" value="Multidrug efflux transporter AcrB pore domain"/>
    <property type="match status" value="2"/>
</dbReference>
<dbReference type="Gene3D" id="2.40.50.100">
    <property type="match status" value="1"/>
</dbReference>
<dbReference type="Pfam" id="PF00873">
    <property type="entry name" value="ACR_tran"/>
    <property type="match status" value="1"/>
</dbReference>
<evidence type="ECO:0000313" key="19">
    <source>
        <dbReference type="Proteomes" id="UP001152797"/>
    </source>
</evidence>
<evidence type="ECO:0000256" key="3">
    <source>
        <dbReference type="ARBA" id="ARBA00022448"/>
    </source>
</evidence>
<dbReference type="Pfam" id="PF25917">
    <property type="entry name" value="BSH_RND"/>
    <property type="match status" value="1"/>
</dbReference>
<dbReference type="NCBIfam" id="TIGR00915">
    <property type="entry name" value="2A0602"/>
    <property type="match status" value="1"/>
</dbReference>
<evidence type="ECO:0000259" key="12">
    <source>
        <dbReference type="Pfam" id="PF25876"/>
    </source>
</evidence>
<evidence type="ECO:0000259" key="15">
    <source>
        <dbReference type="Pfam" id="PF25967"/>
    </source>
</evidence>
<sequence length="1807" mass="197943">MRNRYRIGAAALMVVALIATLGCQEGTTYVAPPPPNVTVAEPLERPVQEYFQAVGQTRAVNRVELRSRVDGYLKEIHFKDGDTVEEGQLLFVIDRAPYEADVASAEATLAKAKAQLLLANQELARSQSLVERNAVTESELDIQEAEQASAAADVAAAEAALRDMKLDLGYTEIHAPFAGRMGRHRIDVGNLVQSGTTELSTIEAVDPIHAYFTISESDLLRFMEMQREGKIRISDADPITIELALGDTGEFAFAGKLDFREFGINPVTGTAQRRAVFPNPDGRLIPGLFVRLRAAVGEPQPRLLVEERAVGADQRGDYLLVVDDKNTVQYRPVTLGILRDGLRAIESGLQSGDHVVINGLQRARPGAAVNPEVVEMGGDGSAAAATANAKAASRRSVSPAVEQYPAITPPTIRVATTYPGANASTVAETVATPIEQQVNGVENMLYMQSTSSGDGSYTLTVTFEIGTDLDQAQVLVQNRVAIAEPQLPEEVRRQGVTVTKRSSNIILVISLTSEDPTMDTLFLANYAKLRLQDELSRVPGVGEVTIFGTANYSMRIWLHPQKMKARGMTAGDVIAALAEQNVQVAAGQIGQPPTPAGNPFQYTVTVPGRLSQAEEFENIIVKTGQDTELVFLKDIARVELGSQSYDQFTQKQGQSNANIGIFQLPGANAVQVAEEVLATMDRLSSQFPDGLEYSIPLNSSAFVEASIEEVYKTLFEAGVLVLIVILVFLQDWRAVLIPATTVPVTIIGAFAAMYALGFTVNMLTLFGLVLAIGIVVDDAIVVVENAVHHIERGEEPKEATIRAMGEVIGPIIGITLVLLAVFIPASMLGGITGQLYRQFALTIAATALLSAINAVTLKPTQCALWLKPTKKKKFILFRWFESVYRLVEHTYFAIIRRLVRWVVPVLVVFVGFVALAGWWYVRLPTGFIPTEDSGYILLSVQLPDAASQQRTREVMADLDEILGSVDGISTWITIGGLSLLDNSSAPNAGTIFASFEGFEKRAEEGNTLDVILGNLNQKLAQIQEATVFAFVEDRADVGLQELQQVTQEIVEAANGQTALTGVNTMFRPGVPQLHVEVDRAKAKILDVPLGTVFGTLQAYLGSAYVNDFNKFGRTYQVRVQADQTFRAEPDDIRRLQVRTNDGEMLPLGTLLTVNRAFGPQIINRYNLYPAASISGTYQTGFSSGDALNIMEQIAESTLPRTMGYEWTGTTFQEKRVGSEAIFIFAVAVLLVYLVLAAQYESWLLPVAVILVVPLGLLGAVAAVSFRGLDNNVYTQIGIVLIIALASKNAILIVEFARELRARGKSITDAAAEAAKMRFRPIIMTSFAFILGVVPLVIANGAGAAGQQALGTAVFGGMIAATILSVFFVPIFYVVFQGLDDFFRKKKPAVEAALGMSLKWFAFCAIIIVSLAEHASAEELTLNVKQITHGPQHHFFGYIGQSLTTPWNASGQYILSLRTNFHDRMPRAEDAADVVLIDTQNNYRVIPIEKTRAWNFQQGTMFYWQPQHPETQFFFNDRDPETGHVFTVLYDIEEKRRLREYRFDDVPAANGGVSPEGDFFLAINYGRMARLRPVTGYPDAADPTADTSAPDNDGIFRVDIDTGERMLLVSFRQLRDLLRDRHDNIDEVGFYINHSLSNRTGEFVYFYARGRYGEEPMAVNVPCSIRTDGTELKTHTFIGGHPEWDEGTVVIGAKDDRQVRYDIAQGKIVGQIATPEIISSPGGDIALSPNADWFVCGYSTKTDNRYAIFRRSNGSYAHSPEFSRGPHHRGELRIDPAPRWNRDNNALLVPGITADGTRHLHLIEIAER</sequence>
<dbReference type="PRINTS" id="PR00702">
    <property type="entry name" value="ACRIFLAVINRP"/>
</dbReference>
<dbReference type="GO" id="GO:0015562">
    <property type="term" value="F:efflux transmembrane transporter activity"/>
    <property type="evidence" value="ECO:0007669"/>
    <property type="project" value="InterPro"/>
</dbReference>
<evidence type="ECO:0000259" key="14">
    <source>
        <dbReference type="Pfam" id="PF25944"/>
    </source>
</evidence>
<keyword evidence="7 10" id="KW-1133">Transmembrane helix</keyword>
<dbReference type="PANTHER" id="PTHR32063">
    <property type="match status" value="1"/>
</dbReference>
<keyword evidence="9" id="KW-0175">Coiled coil</keyword>
<dbReference type="InterPro" id="IPR058626">
    <property type="entry name" value="MdtA-like_b-barrel"/>
</dbReference>
<dbReference type="GO" id="GO:0042910">
    <property type="term" value="F:xenobiotic transmembrane transporter activity"/>
    <property type="evidence" value="ECO:0007669"/>
    <property type="project" value="TreeGrafter"/>
</dbReference>
<dbReference type="SUPFAM" id="SSF82714">
    <property type="entry name" value="Multidrug efflux transporter AcrB TolC docking domain, DN and DC subdomains"/>
    <property type="match status" value="2"/>
</dbReference>
<feature type="transmembrane region" description="Helical" evidence="10">
    <location>
        <begin position="762"/>
        <end position="783"/>
    </location>
</feature>
<dbReference type="InterPro" id="IPR006143">
    <property type="entry name" value="RND_pump_MFP"/>
</dbReference>
<dbReference type="InterPro" id="IPR004764">
    <property type="entry name" value="MdtF-like"/>
</dbReference>
<keyword evidence="19" id="KW-1185">Reference proteome</keyword>
<dbReference type="Proteomes" id="UP001152797">
    <property type="component" value="Unassembled WGS sequence"/>
</dbReference>
<dbReference type="GO" id="GO:0009636">
    <property type="term" value="P:response to toxic substance"/>
    <property type="evidence" value="ECO:0007669"/>
    <property type="project" value="UniProtKB-ARBA"/>
</dbReference>
<dbReference type="PROSITE" id="PS51257">
    <property type="entry name" value="PROKAR_LIPOPROTEIN"/>
    <property type="match status" value="1"/>
</dbReference>
<comment type="subcellular location">
    <subcellularLocation>
        <location evidence="1">Cell inner membrane</location>
        <topology evidence="1">Multi-pass membrane protein</topology>
    </subcellularLocation>
</comment>
<feature type="domain" description="Multidrug resistance protein MdtA-like C-terminal permuted SH3" evidence="15">
    <location>
        <begin position="307"/>
        <end position="362"/>
    </location>
</feature>
<evidence type="ECO:0000256" key="2">
    <source>
        <dbReference type="ARBA" id="ARBA00010942"/>
    </source>
</evidence>
<evidence type="ECO:0000256" key="6">
    <source>
        <dbReference type="ARBA" id="ARBA00022692"/>
    </source>
</evidence>
<protein>
    <submittedName>
        <fullName evidence="18">Efflux pump membrane transporter BepE</fullName>
    </submittedName>
</protein>
<organism evidence="16">
    <name type="scientific">Cladocopium goreaui</name>
    <dbReference type="NCBI Taxonomy" id="2562237"/>
    <lineage>
        <taxon>Eukaryota</taxon>
        <taxon>Sar</taxon>
        <taxon>Alveolata</taxon>
        <taxon>Dinophyceae</taxon>
        <taxon>Suessiales</taxon>
        <taxon>Symbiodiniaceae</taxon>
        <taxon>Cladocopium</taxon>
    </lineage>
</organism>
<keyword evidence="3" id="KW-0813">Transport</keyword>
<evidence type="ECO:0000313" key="16">
    <source>
        <dbReference type="EMBL" id="CAI3971503.1"/>
    </source>
</evidence>
<evidence type="ECO:0000313" key="18">
    <source>
        <dbReference type="EMBL" id="CAL4758815.1"/>
    </source>
</evidence>
<dbReference type="Gene3D" id="3.30.2090.10">
    <property type="entry name" value="Multidrug efflux transporter AcrB TolC docking domain, DN and DC subdomains"/>
    <property type="match status" value="2"/>
</dbReference>
<feature type="transmembrane region" description="Helical" evidence="10">
    <location>
        <begin position="736"/>
        <end position="756"/>
    </location>
</feature>
<dbReference type="Pfam" id="PF25944">
    <property type="entry name" value="Beta-barrel_RND"/>
    <property type="match status" value="1"/>
</dbReference>
<dbReference type="FunFam" id="1.20.1640.10:FF:000001">
    <property type="entry name" value="Efflux pump membrane transporter"/>
    <property type="match status" value="1"/>
</dbReference>
<proteinExistence type="inferred from homology"/>
<dbReference type="EMBL" id="CAMXCT020000001">
    <property type="protein sequence ID" value="CAL1124878.1"/>
    <property type="molecule type" value="Genomic_DNA"/>
</dbReference>
<dbReference type="SUPFAM" id="SSF111369">
    <property type="entry name" value="HlyD-like secretion proteins"/>
    <property type="match status" value="1"/>
</dbReference>
<accession>A0A9P1BDP2</accession>
<dbReference type="NCBIfam" id="TIGR01730">
    <property type="entry name" value="RND_mfp"/>
    <property type="match status" value="1"/>
</dbReference>
<dbReference type="InterPro" id="IPR001036">
    <property type="entry name" value="Acrflvin-R"/>
</dbReference>
<dbReference type="Pfam" id="PF25876">
    <property type="entry name" value="HH_MFP_RND"/>
    <property type="match status" value="1"/>
</dbReference>
<keyword evidence="6 10" id="KW-0812">Transmembrane</keyword>
<feature type="transmembrane region" description="Helical" evidence="10">
    <location>
        <begin position="835"/>
        <end position="857"/>
    </location>
</feature>
<feature type="transmembrane region" description="Helical" evidence="10">
    <location>
        <begin position="1321"/>
        <end position="1341"/>
    </location>
</feature>
<keyword evidence="11" id="KW-0732">Signal</keyword>
<dbReference type="SUPFAM" id="SSF82693">
    <property type="entry name" value="Multidrug efflux transporter AcrB pore domain, PN1, PN2, PC1 and PC2 subdomains"/>
    <property type="match status" value="4"/>
</dbReference>
<feature type="transmembrane region" description="Helical" evidence="10">
    <location>
        <begin position="1387"/>
        <end position="1411"/>
    </location>
</feature>
<dbReference type="Gene3D" id="2.40.420.20">
    <property type="match status" value="1"/>
</dbReference>
<comment type="caution">
    <text evidence="16">The sequence shown here is derived from an EMBL/GenBank/DDBJ whole genome shotgun (WGS) entry which is preliminary data.</text>
</comment>
<dbReference type="EMBL" id="CAMXCT030000001">
    <property type="protein sequence ID" value="CAL4758815.1"/>
    <property type="molecule type" value="Genomic_DNA"/>
</dbReference>
<dbReference type="Gene3D" id="3.30.70.1320">
    <property type="entry name" value="Multidrug efflux transporter AcrB pore domain like"/>
    <property type="match status" value="1"/>
</dbReference>
<dbReference type="Gene3D" id="3.30.70.1440">
    <property type="entry name" value="Multidrug efflux transporter AcrB pore domain"/>
    <property type="match status" value="1"/>
</dbReference>
<feature type="coiled-coil region" evidence="9">
    <location>
        <begin position="102"/>
        <end position="129"/>
    </location>
</feature>
<name>A0A9P1BDP2_9DINO</name>
<dbReference type="InterPro" id="IPR058624">
    <property type="entry name" value="MdtA-like_HH"/>
</dbReference>
<evidence type="ECO:0000256" key="5">
    <source>
        <dbReference type="ARBA" id="ARBA00022519"/>
    </source>
</evidence>
<evidence type="ECO:0000313" key="17">
    <source>
        <dbReference type="EMBL" id="CAL1124878.1"/>
    </source>
</evidence>
<keyword evidence="4" id="KW-1003">Cell membrane</keyword>
<gene>
    <name evidence="16" type="ORF">C1SCF055_LOCUS93</name>
</gene>
<keyword evidence="5" id="KW-0997">Cell inner membrane</keyword>
<dbReference type="EMBL" id="CAMXCT010000001">
    <property type="protein sequence ID" value="CAI3971503.1"/>
    <property type="molecule type" value="Genomic_DNA"/>
</dbReference>
<dbReference type="SUPFAM" id="SSF50969">
    <property type="entry name" value="YVTN repeat-like/Quinoprotein amine dehydrogenase"/>
    <property type="match status" value="1"/>
</dbReference>
<dbReference type="OrthoDB" id="448814at2759"/>
<evidence type="ECO:0000256" key="4">
    <source>
        <dbReference type="ARBA" id="ARBA00022475"/>
    </source>
</evidence>
<evidence type="ECO:0000256" key="11">
    <source>
        <dbReference type="SAM" id="SignalP"/>
    </source>
</evidence>
<evidence type="ECO:0000256" key="8">
    <source>
        <dbReference type="ARBA" id="ARBA00023136"/>
    </source>
</evidence>
<evidence type="ECO:0000256" key="9">
    <source>
        <dbReference type="SAM" id="Coils"/>
    </source>
</evidence>
<feature type="transmembrane region" description="Helical" evidence="10">
    <location>
        <begin position="803"/>
        <end position="823"/>
    </location>
</feature>
<evidence type="ECO:0000256" key="10">
    <source>
        <dbReference type="SAM" id="Phobius"/>
    </source>
</evidence>
<dbReference type="InterPro" id="IPR027463">
    <property type="entry name" value="AcrB_DN_DC_subdom"/>
</dbReference>
<dbReference type="SUPFAM" id="SSF82866">
    <property type="entry name" value="Multidrug efflux transporter AcrB transmembrane domain"/>
    <property type="match status" value="2"/>
</dbReference>
<reference evidence="16" key="1">
    <citation type="submission" date="2022-10" db="EMBL/GenBank/DDBJ databases">
        <authorList>
            <person name="Chen Y."/>
            <person name="Dougan E. K."/>
            <person name="Chan C."/>
            <person name="Rhodes N."/>
            <person name="Thang M."/>
        </authorList>
    </citation>
    <scope>NUCLEOTIDE SEQUENCE</scope>
</reference>
<feature type="transmembrane region" description="Helical" evidence="10">
    <location>
        <begin position="1272"/>
        <end position="1296"/>
    </location>
</feature>
<feature type="domain" description="Multidrug resistance protein MdtA-like barrel-sandwich hybrid" evidence="13">
    <location>
        <begin position="61"/>
        <end position="198"/>
    </location>
</feature>
<dbReference type="PANTHER" id="PTHR32063:SF11">
    <property type="entry name" value="CATION OR DRUG EFFLUX SYSTEM PROTEIN"/>
    <property type="match status" value="1"/>
</dbReference>
<dbReference type="InterPro" id="IPR058625">
    <property type="entry name" value="MdtA-like_BSH"/>
</dbReference>
<evidence type="ECO:0000256" key="7">
    <source>
        <dbReference type="ARBA" id="ARBA00022989"/>
    </source>
</evidence>
<evidence type="ECO:0000259" key="13">
    <source>
        <dbReference type="Pfam" id="PF25917"/>
    </source>
</evidence>
<keyword evidence="8 10" id="KW-0472">Membrane</keyword>
<feature type="transmembrane region" description="Helical" evidence="10">
    <location>
        <begin position="901"/>
        <end position="921"/>
    </location>
</feature>
<feature type="transmembrane region" description="Helical" evidence="10">
    <location>
        <begin position="1216"/>
        <end position="1235"/>
    </location>
</feature>
<feature type="domain" description="Multidrug resistance protein MdtA-like beta-barrel" evidence="14">
    <location>
        <begin position="207"/>
        <end position="297"/>
    </location>
</feature>
<dbReference type="Gene3D" id="1.20.1640.10">
    <property type="entry name" value="Multidrug efflux transporter AcrB transmembrane domain"/>
    <property type="match status" value="2"/>
</dbReference>
<reference evidence="17" key="2">
    <citation type="submission" date="2024-04" db="EMBL/GenBank/DDBJ databases">
        <authorList>
            <person name="Chen Y."/>
            <person name="Shah S."/>
            <person name="Dougan E. K."/>
            <person name="Thang M."/>
            <person name="Chan C."/>
        </authorList>
    </citation>
    <scope>NUCLEOTIDE SEQUENCE [LARGE SCALE GENOMIC DNA]</scope>
</reference>
<comment type="similarity">
    <text evidence="2">Belongs to the resistance-nodulation-cell division (RND) (TC 2.A.6) family.</text>
</comment>
<dbReference type="Pfam" id="PF25967">
    <property type="entry name" value="RND-MFP_C"/>
    <property type="match status" value="1"/>
</dbReference>
<dbReference type="InterPro" id="IPR011044">
    <property type="entry name" value="Quino_amine_DH_bsu"/>
</dbReference>
<dbReference type="Gene3D" id="1.10.287.470">
    <property type="entry name" value="Helix hairpin bin"/>
    <property type="match status" value="1"/>
</dbReference>
<dbReference type="Gene3D" id="2.40.30.170">
    <property type="match status" value="1"/>
</dbReference>
<feature type="domain" description="Multidrug resistance protein MdtA-like alpha-helical hairpin" evidence="12">
    <location>
        <begin position="102"/>
        <end position="171"/>
    </location>
</feature>
<dbReference type="GO" id="GO:0005886">
    <property type="term" value="C:plasma membrane"/>
    <property type="evidence" value="ECO:0007669"/>
    <property type="project" value="UniProtKB-SubCell"/>
</dbReference>
<dbReference type="NCBIfam" id="NF000282">
    <property type="entry name" value="RND_permease_1"/>
    <property type="match status" value="1"/>
</dbReference>
<feature type="signal peptide" evidence="11">
    <location>
        <begin position="1"/>
        <end position="23"/>
    </location>
</feature>
<feature type="transmembrane region" description="Helical" evidence="10">
    <location>
        <begin position="1353"/>
        <end position="1375"/>
    </location>
</feature>
<feature type="transmembrane region" description="Helical" evidence="10">
    <location>
        <begin position="1242"/>
        <end position="1266"/>
    </location>
</feature>